<organism evidence="1 2">
    <name type="scientific">Plasmodium brasilianum</name>
    <dbReference type="NCBI Taxonomy" id="5824"/>
    <lineage>
        <taxon>Eukaryota</taxon>
        <taxon>Sar</taxon>
        <taxon>Alveolata</taxon>
        <taxon>Apicomplexa</taxon>
        <taxon>Aconoidasida</taxon>
        <taxon>Haemosporida</taxon>
        <taxon>Plasmodiidae</taxon>
        <taxon>Plasmodium</taxon>
        <taxon>Plasmodium (Plasmodium)</taxon>
    </lineage>
</organism>
<sequence>MENSLKTNMNNTDYNGMHIEEIILDGFKSYPTKTVIGPFHPQFNAITGLNGSGKSNVLDAICFVMGINNLSLIRVNRLDELIYKQGQAGITKGSVTIKFNNEEKPSPLQEPYRDMKNITITRQIVLGGRNRYLLNSHNAKPKDISDFFQSLKLNINNPHFLIMQGKITKVINMKPVELLGLIEESSGTKLYEVKRTNAINLMVKKDQKLSEINKVLVEEIEPTLVKLKKEKEEYNKFISNSEEIEKYEKVEIAYKYYVAKNMMQKNQEKIEEATNEQKDLEKDIKDIEKEIEKYKQEKEKLTSETSVASVPMKLLIEEKEQLEKKISHLKSESKIEHKEKEKEKKKKEGIKKEIKRIENKLDDYQKNDENNNKNLKSYEDLQKKIQLLKEELNEKQNTINCLLSAGTNNNQYTGSFREQLKNYKTSLSKTETQINNLLQNSKHLEKEIINLKDQRKKYENEFNEINKEKEIENKKKESCEKELQKLNEEYNNLEELSTLQEERNSLCNDIERLQQELQVLKNIVNNIKIGYDIPNNMKPSDVLGQIYKLIKIKKEYDNTALAVHLILGSKLSYILVHNKENSKSLFEYNNFSKGNRRVTLLPLEDCIVSRDLNEKSVEECRKFVGLDAHDKKEVIYFLDIMEYDKKLEKLIKYLFNGTLICSNVDICKKITYNTNRKLSYPTITLEGDKFDTSGSMSGGSNKNINLFLVHYEKYENKKKEYYEKENKLKEINEKLAILEKAEERKKKINKDIQIYTNNLSNMENRMETSKYGSICQKIEQSKEEIDKGRKELSELYEEQKKLTEIIRKIEKDILEYENDKDKKEEHLKEAVKKLKNKIKQLEAEEHKKKEEVDDVLLQIENYKKQMEKESNDLVNSDETINEIEKKINEIENNINTTKEELKGLEKKITELQISFSSYDIEIKQVVKKIEDLEKKRSKDMLKLKKLENTLTDLQTDFKAGSDTIKQLNKTHVWIESYEPLFNKKYTPYDFENFRHDVIQKKIQTLQNEQNKLSININRKAVQMYEQVQEDYKDLITKKSQVEEDKKKIQEVIADLDVKKSESLLAMYQQINDYFQAIFSTLLNNAQAKLSVVDGDLSNGIEMKVRKQRSKELSKKMKNKGMIISVENLIIAMKSLAAGIAFNNNWKESLTELSGGQRSLLALSLILALLKVRTVPMYILDEIDAALDLNHTQNIGDMIRTQFPHSQFIIVSLKEGMFSHADVLFKMRFIDGISTVNRHSLDVRQSTNKKEVTEVKRRRVTIHEKEPDD</sequence>
<keyword evidence="2" id="KW-1185">Reference proteome</keyword>
<dbReference type="EMBL" id="CM043782">
    <property type="protein sequence ID" value="KAI4834741.1"/>
    <property type="molecule type" value="Genomic_DNA"/>
</dbReference>
<gene>
    <name evidence="1" type="ORF">MKS88_005420</name>
</gene>
<comment type="caution">
    <text evidence="1">The sequence shown here is derived from an EMBL/GenBank/DDBJ whole genome shotgun (WGS) entry which is preliminary data.</text>
</comment>
<protein>
    <submittedName>
        <fullName evidence="1">Structural maintenance of chromosomes protein 2</fullName>
    </submittedName>
</protein>
<evidence type="ECO:0000313" key="2">
    <source>
        <dbReference type="Proteomes" id="UP001056978"/>
    </source>
</evidence>
<accession>A0ACB9Y1Q8</accession>
<evidence type="ECO:0000313" key="1">
    <source>
        <dbReference type="EMBL" id="KAI4834741.1"/>
    </source>
</evidence>
<dbReference type="Proteomes" id="UP001056978">
    <property type="component" value="Chromosome 14"/>
</dbReference>
<reference evidence="1" key="1">
    <citation type="submission" date="2022-06" db="EMBL/GenBank/DDBJ databases">
        <title>The First Complete Genome of the Simian Malaria Parasite Plasmodium brasilianum.</title>
        <authorList>
            <person name="Bajic M."/>
            <person name="Ravishankar S."/>
        </authorList>
    </citation>
    <scope>NUCLEOTIDE SEQUENCE</scope>
    <source>
        <strain evidence="1">Bolivian I</strain>
    </source>
</reference>
<proteinExistence type="predicted"/>
<name>A0ACB9Y1Q8_PLABR</name>